<protein>
    <submittedName>
        <fullName evidence="7">Choline dehydrogenase</fullName>
    </submittedName>
</protein>
<dbReference type="InterPro" id="IPR000172">
    <property type="entry name" value="GMC_OxRdtase_N"/>
</dbReference>
<evidence type="ECO:0000256" key="1">
    <source>
        <dbReference type="ARBA" id="ARBA00001974"/>
    </source>
</evidence>
<dbReference type="Pfam" id="PF05199">
    <property type="entry name" value="GMC_oxred_C"/>
    <property type="match status" value="1"/>
</dbReference>
<dbReference type="PANTHER" id="PTHR11552">
    <property type="entry name" value="GLUCOSE-METHANOL-CHOLINE GMC OXIDOREDUCTASE"/>
    <property type="match status" value="1"/>
</dbReference>
<dbReference type="SUPFAM" id="SSF51905">
    <property type="entry name" value="FAD/NAD(P)-binding domain"/>
    <property type="match status" value="1"/>
</dbReference>
<dbReference type="GO" id="GO:0016614">
    <property type="term" value="F:oxidoreductase activity, acting on CH-OH group of donors"/>
    <property type="evidence" value="ECO:0007669"/>
    <property type="project" value="InterPro"/>
</dbReference>
<dbReference type="Pfam" id="PF00732">
    <property type="entry name" value="GMC_oxred_N"/>
    <property type="match status" value="1"/>
</dbReference>
<evidence type="ECO:0000313" key="8">
    <source>
        <dbReference type="Proteomes" id="UP000319824"/>
    </source>
</evidence>
<dbReference type="PROSITE" id="PS00624">
    <property type="entry name" value="GMC_OXRED_2"/>
    <property type="match status" value="1"/>
</dbReference>
<dbReference type="InterPro" id="IPR036188">
    <property type="entry name" value="FAD/NAD-bd_sf"/>
</dbReference>
<accession>A0A559SMT4</accession>
<gene>
    <name evidence="7" type="ORF">BCL32_3829</name>
</gene>
<comment type="similarity">
    <text evidence="2">Belongs to the GMC oxidoreductase family.</text>
</comment>
<sequence>MTSRASYLADDSFDYIIVGGGSAGCLLANRLSRDPAMRVLLLEAGRKDDYPWIHVPVGYLYCIGNPRTDWLFKTEPDAGLNGRSLRYPRGKTLGGCSSINGMIYMRGQARDFDGWATATGDDAWSWQNCLPDFKAHEDHYRLDNGADPKTGGNSRFSDMHGHGGEWRIEKQRLKWDILESFAEAAVEAGIPRSDDFNSGDNQGVGYFEVNQRSGWRWNTSKAFLRPAKNRPNLTVWTQSHVERLIVETEGSGRKRCVGVMLQRQGRSLQVRAHREVILSAGAIGSPQILQLSGIGPGGLLKRHGVEVAHALPGVGENLQDHLQIRAVFKITNAKTLNTLANSLFGKTMIGLEYVLKRSGPMSMSPSQLGAFTRSDDSQAHANLEYHVQPLSLDAFGEPLHSIPAFTASVCNLNPTSVGSVRIRSDKTSDAPVIAPNYLSTEEDRRIAAESLRQVRKIVSQPALARYQPQEWNPGMQFQSDEELTRLAGDIANTIFHPVGTTKMGRDDDPMAVVDSHLRVRGIEGLRVVDAGIMPKITSGNTNAPTLMIAEKAAGWIVADART</sequence>
<evidence type="ECO:0000256" key="3">
    <source>
        <dbReference type="ARBA" id="ARBA00022630"/>
    </source>
</evidence>
<proteinExistence type="inferred from homology"/>
<keyword evidence="3" id="KW-0285">Flavoprotein</keyword>
<evidence type="ECO:0000256" key="4">
    <source>
        <dbReference type="ARBA" id="ARBA00022827"/>
    </source>
</evidence>
<feature type="binding site" evidence="5">
    <location>
        <position position="241"/>
    </location>
    <ligand>
        <name>FAD</name>
        <dbReference type="ChEBI" id="CHEBI:57692"/>
    </ligand>
</feature>
<dbReference type="RefSeq" id="WP_022715101.1">
    <property type="nucleotide sequence ID" value="NZ_ATTQ01000006.1"/>
</dbReference>
<dbReference type="PIRSF" id="PIRSF000137">
    <property type="entry name" value="Alcohol_oxidase"/>
    <property type="match status" value="1"/>
</dbReference>
<dbReference type="SUPFAM" id="SSF54373">
    <property type="entry name" value="FAD-linked reductases, C-terminal domain"/>
    <property type="match status" value="1"/>
</dbReference>
<dbReference type="PANTHER" id="PTHR11552:SF147">
    <property type="entry name" value="CHOLINE DEHYDROGENASE, MITOCHONDRIAL"/>
    <property type="match status" value="1"/>
</dbReference>
<comment type="cofactor">
    <cofactor evidence="1 5">
        <name>FAD</name>
        <dbReference type="ChEBI" id="CHEBI:57692"/>
    </cofactor>
</comment>
<dbReference type="Proteomes" id="UP000319824">
    <property type="component" value="Unassembled WGS sequence"/>
</dbReference>
<evidence type="ECO:0000256" key="2">
    <source>
        <dbReference type="ARBA" id="ARBA00010790"/>
    </source>
</evidence>
<dbReference type="PROSITE" id="PS51257">
    <property type="entry name" value="PROKAR_LIPOPROTEIN"/>
    <property type="match status" value="1"/>
</dbReference>
<organism evidence="7 8">
    <name type="scientific">Rhizobium mongolense USDA 1844</name>
    <dbReference type="NCBI Taxonomy" id="1079460"/>
    <lineage>
        <taxon>Bacteria</taxon>
        <taxon>Pseudomonadati</taxon>
        <taxon>Pseudomonadota</taxon>
        <taxon>Alphaproteobacteria</taxon>
        <taxon>Hyphomicrobiales</taxon>
        <taxon>Rhizobiaceae</taxon>
        <taxon>Rhizobium/Agrobacterium group</taxon>
        <taxon>Rhizobium</taxon>
    </lineage>
</organism>
<dbReference type="Gene3D" id="3.50.50.60">
    <property type="entry name" value="FAD/NAD(P)-binding domain"/>
    <property type="match status" value="1"/>
</dbReference>
<evidence type="ECO:0000313" key="7">
    <source>
        <dbReference type="EMBL" id="TVZ63664.1"/>
    </source>
</evidence>
<dbReference type="EMBL" id="VISO01000003">
    <property type="protein sequence ID" value="TVZ63664.1"/>
    <property type="molecule type" value="Genomic_DNA"/>
</dbReference>
<keyword evidence="4 5" id="KW-0274">FAD</keyword>
<dbReference type="InterPro" id="IPR012132">
    <property type="entry name" value="GMC_OxRdtase"/>
</dbReference>
<dbReference type="GO" id="GO:0050660">
    <property type="term" value="F:flavin adenine dinucleotide binding"/>
    <property type="evidence" value="ECO:0007669"/>
    <property type="project" value="InterPro"/>
</dbReference>
<comment type="caution">
    <text evidence="7">The sequence shown here is derived from an EMBL/GenBank/DDBJ whole genome shotgun (WGS) entry which is preliminary data.</text>
</comment>
<evidence type="ECO:0000259" key="6">
    <source>
        <dbReference type="PROSITE" id="PS00624"/>
    </source>
</evidence>
<evidence type="ECO:0000256" key="5">
    <source>
        <dbReference type="PIRSR" id="PIRSR000137-2"/>
    </source>
</evidence>
<dbReference type="InterPro" id="IPR007867">
    <property type="entry name" value="GMC_OxRtase_C"/>
</dbReference>
<dbReference type="Gene3D" id="3.30.560.10">
    <property type="entry name" value="Glucose Oxidase, domain 3"/>
    <property type="match status" value="1"/>
</dbReference>
<dbReference type="AlphaFoldDB" id="A0A559SMT4"/>
<name>A0A559SMT4_9HYPH</name>
<feature type="domain" description="Glucose-methanol-choline oxidoreductase N-terminal" evidence="6">
    <location>
        <begin position="281"/>
        <end position="295"/>
    </location>
</feature>
<reference evidence="7 8" key="1">
    <citation type="submission" date="2019-06" db="EMBL/GenBank/DDBJ databases">
        <title>Pac Bio to generate improved reference genome sequences for organisms with transposon mutant libraries (support for FEBA project).</title>
        <authorList>
            <person name="Blow M."/>
        </authorList>
    </citation>
    <scope>NUCLEOTIDE SEQUENCE [LARGE SCALE GENOMIC DNA]</scope>
    <source>
        <strain evidence="7 8">USDA 1844</strain>
    </source>
</reference>